<sequence>MIPHGLVVVVVVVVVGLGRGVVVVVTGGSALVVVVVVTAVVVVVVVVVVLEEEDGFDDELDATVCDGSSGSVGSSDGVLMSETRAGSPPPGPAGSLAPNDPAYVASTQNAVTTTPTTAPVASRAGPLIAANTRFDYLVHSIGSSKPVFFYSFTPLSR</sequence>
<proteinExistence type="predicted"/>
<evidence type="ECO:0000256" key="2">
    <source>
        <dbReference type="SAM" id="Phobius"/>
    </source>
</evidence>
<organism evidence="3 4">
    <name type="scientific">Lentzea cavernae</name>
    <dbReference type="NCBI Taxonomy" id="2020703"/>
    <lineage>
        <taxon>Bacteria</taxon>
        <taxon>Bacillati</taxon>
        <taxon>Actinomycetota</taxon>
        <taxon>Actinomycetes</taxon>
        <taxon>Pseudonocardiales</taxon>
        <taxon>Pseudonocardiaceae</taxon>
        <taxon>Lentzea</taxon>
    </lineage>
</organism>
<keyword evidence="2" id="KW-1133">Transmembrane helix</keyword>
<feature type="region of interest" description="Disordered" evidence="1">
    <location>
        <begin position="67"/>
        <end position="96"/>
    </location>
</feature>
<keyword evidence="4" id="KW-1185">Reference proteome</keyword>
<evidence type="ECO:0000256" key="1">
    <source>
        <dbReference type="SAM" id="MobiDB-lite"/>
    </source>
</evidence>
<protein>
    <submittedName>
        <fullName evidence="3">Uncharacterized protein</fullName>
    </submittedName>
</protein>
<dbReference type="Proteomes" id="UP000605568">
    <property type="component" value="Unassembled WGS sequence"/>
</dbReference>
<evidence type="ECO:0000313" key="3">
    <source>
        <dbReference type="EMBL" id="GHH48761.1"/>
    </source>
</evidence>
<name>A0ABQ3MLX9_9PSEU</name>
<reference evidence="4" key="1">
    <citation type="journal article" date="2019" name="Int. J. Syst. Evol. Microbiol.">
        <title>The Global Catalogue of Microorganisms (GCM) 10K type strain sequencing project: providing services to taxonomists for standard genome sequencing and annotation.</title>
        <authorList>
            <consortium name="The Broad Institute Genomics Platform"/>
            <consortium name="The Broad Institute Genome Sequencing Center for Infectious Disease"/>
            <person name="Wu L."/>
            <person name="Ma J."/>
        </authorList>
    </citation>
    <scope>NUCLEOTIDE SEQUENCE [LARGE SCALE GENOMIC DNA]</scope>
    <source>
        <strain evidence="4">CGMCC 4.7367</strain>
    </source>
</reference>
<accession>A0ABQ3MLX9</accession>
<gene>
    <name evidence="3" type="ORF">GCM10017774_55080</name>
</gene>
<feature type="compositionally biased region" description="Low complexity" evidence="1">
    <location>
        <begin position="67"/>
        <end position="78"/>
    </location>
</feature>
<evidence type="ECO:0000313" key="4">
    <source>
        <dbReference type="Proteomes" id="UP000605568"/>
    </source>
</evidence>
<dbReference type="EMBL" id="BNAR01000009">
    <property type="protein sequence ID" value="GHH48761.1"/>
    <property type="molecule type" value="Genomic_DNA"/>
</dbReference>
<keyword evidence="2" id="KW-0812">Transmembrane</keyword>
<keyword evidence="2" id="KW-0472">Membrane</keyword>
<feature type="transmembrane region" description="Helical" evidence="2">
    <location>
        <begin position="30"/>
        <end position="50"/>
    </location>
</feature>
<comment type="caution">
    <text evidence="3">The sequence shown here is derived from an EMBL/GenBank/DDBJ whole genome shotgun (WGS) entry which is preliminary data.</text>
</comment>